<dbReference type="InterPro" id="IPR020094">
    <property type="entry name" value="TruA/RsuA/RluB/E/F_N"/>
</dbReference>
<evidence type="ECO:0000259" key="4">
    <source>
        <dbReference type="Pfam" id="PF00849"/>
    </source>
</evidence>
<dbReference type="InterPro" id="IPR006145">
    <property type="entry name" value="PsdUridine_synth_RsuA/RluA"/>
</dbReference>
<dbReference type="GO" id="GO:0140098">
    <property type="term" value="F:catalytic activity, acting on RNA"/>
    <property type="evidence" value="ECO:0007669"/>
    <property type="project" value="UniProtKB-ARBA"/>
</dbReference>
<evidence type="ECO:0000256" key="1">
    <source>
        <dbReference type="ARBA" id="ARBA00008348"/>
    </source>
</evidence>
<dbReference type="PANTHER" id="PTHR47683">
    <property type="entry name" value="PSEUDOURIDINE SYNTHASE FAMILY PROTEIN-RELATED"/>
    <property type="match status" value="1"/>
</dbReference>
<evidence type="ECO:0000256" key="2">
    <source>
        <dbReference type="ARBA" id="ARBA00023235"/>
    </source>
</evidence>
<dbReference type="Gene3D" id="3.30.70.1560">
    <property type="entry name" value="Alpha-L RNA-binding motif"/>
    <property type="match status" value="1"/>
</dbReference>
<dbReference type="AlphaFoldDB" id="A0A291QRK0"/>
<keyword evidence="6" id="KW-1185">Reference proteome</keyword>
<gene>
    <name evidence="5" type="ORF">COR50_04660</name>
</gene>
<dbReference type="InterPro" id="IPR050343">
    <property type="entry name" value="RsuA_PseudoU_synthase"/>
</dbReference>
<dbReference type="RefSeq" id="WP_098192911.1">
    <property type="nucleotide sequence ID" value="NZ_CP023777.1"/>
</dbReference>
<protein>
    <recommendedName>
        <fullName evidence="3">Pseudouridine synthase</fullName>
        <ecNumber evidence="3">5.4.99.-</ecNumber>
    </recommendedName>
</protein>
<reference evidence="5 6" key="1">
    <citation type="submission" date="2017-10" db="EMBL/GenBank/DDBJ databases">
        <title>Paenichitinophaga pekingensis gen. nov., sp. nov., isolated from activated sludge.</title>
        <authorList>
            <person name="Jin D."/>
            <person name="Kong X."/>
            <person name="Deng Y."/>
            <person name="Bai Z."/>
        </authorList>
    </citation>
    <scope>NUCLEOTIDE SEQUENCE [LARGE SCALE GENOMIC DNA]</scope>
    <source>
        <strain evidence="5 6">13</strain>
    </source>
</reference>
<dbReference type="GO" id="GO:0001522">
    <property type="term" value="P:pseudouridine synthesis"/>
    <property type="evidence" value="ECO:0007669"/>
    <property type="project" value="InterPro"/>
</dbReference>
<sequence>MSLHYFIIYKPYQVLSQFSREGEKAVLADYFKVPKDVYPVGRLDYDSEGLLILTNDKSLNHRLLDPKFAHEREYWVQVDGAITVEALQGLDKGIDIKVDGKTHHTRPAKAKLFEEAPGVPERNPPIRFRKSIPAPWISLTLTEGKNRQVRKMTAAVGFPTLRLIRYRIGNLTLGNMQAGDIVPLTADEIKAALFNNK</sequence>
<feature type="domain" description="Pseudouridine synthase RsuA/RluA-like" evidence="4">
    <location>
        <begin position="4"/>
        <end position="155"/>
    </location>
</feature>
<dbReference type="Proteomes" id="UP000220133">
    <property type="component" value="Chromosome"/>
</dbReference>
<evidence type="ECO:0000256" key="3">
    <source>
        <dbReference type="RuleBase" id="RU003887"/>
    </source>
</evidence>
<dbReference type="Pfam" id="PF00849">
    <property type="entry name" value="PseudoU_synth_2"/>
    <property type="match status" value="1"/>
</dbReference>
<name>A0A291QRK0_9BACT</name>
<proteinExistence type="inferred from homology"/>
<dbReference type="SUPFAM" id="SSF55120">
    <property type="entry name" value="Pseudouridine synthase"/>
    <property type="match status" value="1"/>
</dbReference>
<dbReference type="InterPro" id="IPR000748">
    <property type="entry name" value="PsdUridine_synth_RsuA/RluB/E/F"/>
</dbReference>
<comment type="similarity">
    <text evidence="1 3">Belongs to the pseudouridine synthase RsuA family.</text>
</comment>
<dbReference type="OrthoDB" id="1012272at2"/>
<dbReference type="EC" id="5.4.99.-" evidence="3"/>
<keyword evidence="2 3" id="KW-0413">Isomerase</keyword>
<dbReference type="InterPro" id="IPR018496">
    <property type="entry name" value="PsdUridine_synth_RsuA/RluB_CS"/>
</dbReference>
<dbReference type="EMBL" id="CP023777">
    <property type="protein sequence ID" value="ATL46523.1"/>
    <property type="molecule type" value="Genomic_DNA"/>
</dbReference>
<dbReference type="GO" id="GO:0006364">
    <property type="term" value="P:rRNA processing"/>
    <property type="evidence" value="ECO:0007669"/>
    <property type="project" value="UniProtKB-ARBA"/>
</dbReference>
<dbReference type="NCBIfam" id="TIGR00093">
    <property type="entry name" value="pseudouridine synthase"/>
    <property type="match status" value="1"/>
</dbReference>
<dbReference type="KEGG" id="cbae:COR50_04660"/>
<dbReference type="GO" id="GO:0009982">
    <property type="term" value="F:pseudouridine synthase activity"/>
    <property type="evidence" value="ECO:0007669"/>
    <property type="project" value="InterPro"/>
</dbReference>
<evidence type="ECO:0000313" key="6">
    <source>
        <dbReference type="Proteomes" id="UP000220133"/>
    </source>
</evidence>
<organism evidence="5 6">
    <name type="scientific">Chitinophaga caeni</name>
    <dbReference type="NCBI Taxonomy" id="2029983"/>
    <lineage>
        <taxon>Bacteria</taxon>
        <taxon>Pseudomonadati</taxon>
        <taxon>Bacteroidota</taxon>
        <taxon>Chitinophagia</taxon>
        <taxon>Chitinophagales</taxon>
        <taxon>Chitinophagaceae</taxon>
        <taxon>Chitinophaga</taxon>
    </lineage>
</organism>
<dbReference type="InterPro" id="IPR042092">
    <property type="entry name" value="PsdUridine_s_RsuA/RluB/E/F_cat"/>
</dbReference>
<dbReference type="PANTHER" id="PTHR47683:SF2">
    <property type="entry name" value="RNA-BINDING S4 DOMAIN-CONTAINING PROTEIN"/>
    <property type="match status" value="1"/>
</dbReference>
<accession>A0A291QRK0</accession>
<dbReference type="InterPro" id="IPR020103">
    <property type="entry name" value="PsdUridine_synth_cat_dom_sf"/>
</dbReference>
<dbReference type="PROSITE" id="PS01149">
    <property type="entry name" value="PSI_RSU"/>
    <property type="match status" value="1"/>
</dbReference>
<evidence type="ECO:0000313" key="5">
    <source>
        <dbReference type="EMBL" id="ATL46523.1"/>
    </source>
</evidence>
<dbReference type="Gene3D" id="3.30.70.580">
    <property type="entry name" value="Pseudouridine synthase I, catalytic domain, N-terminal subdomain"/>
    <property type="match status" value="1"/>
</dbReference>
<dbReference type="GO" id="GO:0003723">
    <property type="term" value="F:RNA binding"/>
    <property type="evidence" value="ECO:0007669"/>
    <property type="project" value="InterPro"/>
</dbReference>